<name>D5RK26_9PROT</name>
<dbReference type="EMBL" id="ADVL01000238">
    <property type="protein sequence ID" value="EFH12335.1"/>
    <property type="molecule type" value="Genomic_DNA"/>
</dbReference>
<reference evidence="1 2" key="1">
    <citation type="submission" date="2010-04" db="EMBL/GenBank/DDBJ databases">
        <authorList>
            <person name="Qin X."/>
            <person name="Bachman B."/>
            <person name="Battles P."/>
            <person name="Bell A."/>
            <person name="Bess C."/>
            <person name="Bickham C."/>
            <person name="Chaboub L."/>
            <person name="Chen D."/>
            <person name="Coyle M."/>
            <person name="Deiros D.R."/>
            <person name="Dinh H."/>
            <person name="Forbes L."/>
            <person name="Fowler G."/>
            <person name="Francisco L."/>
            <person name="Fu Q."/>
            <person name="Gubbala S."/>
            <person name="Hale W."/>
            <person name="Han Y."/>
            <person name="Hemphill L."/>
            <person name="Highlander S.K."/>
            <person name="Hirani K."/>
            <person name="Hogues M."/>
            <person name="Jackson L."/>
            <person name="Jakkamsetti A."/>
            <person name="Javaid M."/>
            <person name="Jiang H."/>
            <person name="Korchina V."/>
            <person name="Kovar C."/>
            <person name="Lara F."/>
            <person name="Lee S."/>
            <person name="Mata R."/>
            <person name="Mathew T."/>
            <person name="Moen C."/>
            <person name="Morales K."/>
            <person name="Munidasa M."/>
            <person name="Nazareth L."/>
            <person name="Ngo R."/>
            <person name="Nguyen L."/>
            <person name="Okwuonu G."/>
            <person name="Ongeri F."/>
            <person name="Patil S."/>
            <person name="Petrosino J."/>
            <person name="Pham C."/>
            <person name="Pham P."/>
            <person name="Pu L.-L."/>
            <person name="Puazo M."/>
            <person name="Raj R."/>
            <person name="Reid J."/>
            <person name="Rouhana J."/>
            <person name="Saada N."/>
            <person name="Shang Y."/>
            <person name="Simmons D."/>
            <person name="Thornton R."/>
            <person name="Warren J."/>
            <person name="Weissenberger G."/>
            <person name="Zhang J."/>
            <person name="Zhang L."/>
            <person name="Zhou C."/>
            <person name="Zhu D."/>
            <person name="Muzny D."/>
            <person name="Worley K."/>
            <person name="Gibbs R."/>
        </authorList>
    </citation>
    <scope>NUCLEOTIDE SEQUENCE [LARGE SCALE GENOMIC DNA]</scope>
    <source>
        <strain evidence="1 2">ATCC 49957</strain>
    </source>
</reference>
<gene>
    <name evidence="1" type="ORF">HMPREF0731_1436</name>
</gene>
<evidence type="ECO:0008006" key="3">
    <source>
        <dbReference type="Google" id="ProtNLM"/>
    </source>
</evidence>
<dbReference type="Pfam" id="PF13692">
    <property type="entry name" value="Glyco_trans_1_4"/>
    <property type="match status" value="2"/>
</dbReference>
<protein>
    <recommendedName>
        <fullName evidence="3">Glycosyltransferase, group 1 family protein</fullName>
    </recommendedName>
</protein>
<dbReference type="Gene3D" id="3.40.50.2000">
    <property type="entry name" value="Glycogen Phosphorylase B"/>
    <property type="match status" value="2"/>
</dbReference>
<evidence type="ECO:0000313" key="2">
    <source>
        <dbReference type="Proteomes" id="UP000005324"/>
    </source>
</evidence>
<sequence>ASRAAEGQPAPVQPVGEVAELAGFYAGIDLAVNPHQGGTGLKIKTVEALAHGRPVLGTVDAFLGLEPEAPYHAAPGAAALAPHLLRYAAEPGFRAEVAAASQALYARYVATVERQASLLRNRAALRAALQRPRVLLVTDLPFWQESLGNHARIAELLRVGRQLMDLDVFVLRSLSPAERGTAQRLVGGRGRVFSFKDYPAGSNPLPSWIETAGLMQPFERTQFARAFFGALEAHLAQHSYAIGLVEYIRLSYLRHAKGFPALSVLDTHDVMSLRAQNFAHFGLDHHIRIEVPDELRIMDGFDLLLAIQAEEHRFLSGSLPGKSLYLPHSMPAAPRIDSSRPARRVIFVGGDSPMNRDGLRWFVEQVWPCFQHGEAELHVAGGVCETLRDLALPARRIVLHGQVADLAGFLDAGDIGINPVFYGGGLKIKTVEYLCRGIPSVLSEEAVFGIEGGAGEAYLLARSRAEFVAGLDRLLRDPAERQRLSAAAHGFGRRHFGRAVSRRALQAIADQSRGMEAPPRRAA</sequence>
<dbReference type="HOGENOM" id="CLU_521350_0_0_5"/>
<accession>D5RK26</accession>
<dbReference type="AlphaFoldDB" id="D5RK26"/>
<organism evidence="1 2">
    <name type="scientific">Pseudoroseomonas cervicalis ATCC 49957</name>
    <dbReference type="NCBI Taxonomy" id="525371"/>
    <lineage>
        <taxon>Bacteria</taxon>
        <taxon>Pseudomonadati</taxon>
        <taxon>Pseudomonadota</taxon>
        <taxon>Alphaproteobacteria</taxon>
        <taxon>Acetobacterales</taxon>
        <taxon>Roseomonadaceae</taxon>
        <taxon>Roseomonas</taxon>
    </lineage>
</organism>
<dbReference type="Proteomes" id="UP000005324">
    <property type="component" value="Unassembled WGS sequence"/>
</dbReference>
<dbReference type="SUPFAM" id="SSF53756">
    <property type="entry name" value="UDP-Glycosyltransferase/glycogen phosphorylase"/>
    <property type="match status" value="2"/>
</dbReference>
<evidence type="ECO:0000313" key="1">
    <source>
        <dbReference type="EMBL" id="EFH12335.1"/>
    </source>
</evidence>
<dbReference type="PANTHER" id="PTHR12526">
    <property type="entry name" value="GLYCOSYLTRANSFERASE"/>
    <property type="match status" value="1"/>
</dbReference>
<dbReference type="RefSeq" id="WP_007005285.1">
    <property type="nucleotide sequence ID" value="NZ_GG770781.1"/>
</dbReference>
<comment type="caution">
    <text evidence="1">The sequence shown here is derived from an EMBL/GenBank/DDBJ whole genome shotgun (WGS) entry which is preliminary data.</text>
</comment>
<keyword evidence="2" id="KW-1185">Reference proteome</keyword>
<feature type="non-terminal residue" evidence="1">
    <location>
        <position position="1"/>
    </location>
</feature>
<proteinExistence type="predicted"/>